<keyword evidence="6" id="KW-0687">Ribonucleoprotein</keyword>
<keyword evidence="4" id="KW-0677">Repeat</keyword>
<accession>A0A4V1IQJ4</accession>
<dbReference type="PROSITE" id="PS50082">
    <property type="entry name" value="WD_REPEATS_2"/>
    <property type="match status" value="3"/>
</dbReference>
<dbReference type="InterPro" id="IPR007287">
    <property type="entry name" value="Sof1"/>
</dbReference>
<dbReference type="InterPro" id="IPR036322">
    <property type="entry name" value="WD40_repeat_dom_sf"/>
</dbReference>
<dbReference type="PANTHER" id="PTHR22851">
    <property type="entry name" value="U3 SMALL NUCLEOLAR RNA U3 SNORNA ASSOCIATED PROTEIN"/>
    <property type="match status" value="1"/>
</dbReference>
<evidence type="ECO:0000256" key="2">
    <source>
        <dbReference type="ARBA" id="ARBA00005649"/>
    </source>
</evidence>
<proteinExistence type="inferred from homology"/>
<keyword evidence="5" id="KW-0539">Nucleus</keyword>
<feature type="repeat" description="WD" evidence="7">
    <location>
        <begin position="61"/>
        <end position="103"/>
    </location>
</feature>
<dbReference type="GO" id="GO:0000462">
    <property type="term" value="P:maturation of SSU-rRNA from tricistronic rRNA transcript (SSU-rRNA, 5.8S rRNA, LSU-rRNA)"/>
    <property type="evidence" value="ECO:0007669"/>
    <property type="project" value="TreeGrafter"/>
</dbReference>
<evidence type="ECO:0000256" key="1">
    <source>
        <dbReference type="ARBA" id="ARBA00004604"/>
    </source>
</evidence>
<dbReference type="GO" id="GO:0032040">
    <property type="term" value="C:small-subunit processome"/>
    <property type="evidence" value="ECO:0007669"/>
    <property type="project" value="TreeGrafter"/>
</dbReference>
<dbReference type="EMBL" id="KZ997932">
    <property type="protein sequence ID" value="RKO86767.1"/>
    <property type="molecule type" value="Genomic_DNA"/>
</dbReference>
<evidence type="ECO:0000259" key="9">
    <source>
        <dbReference type="Pfam" id="PF04158"/>
    </source>
</evidence>
<feature type="repeat" description="WD" evidence="7">
    <location>
        <begin position="104"/>
        <end position="145"/>
    </location>
</feature>
<dbReference type="PROSITE" id="PS50294">
    <property type="entry name" value="WD_REPEATS_REGION"/>
    <property type="match status" value="2"/>
</dbReference>
<sequence>QKVKTISRGEDQVRERKGDIHKVQRNLNPALHPFERAREYTRALNATKLERMFAKPFVAALAGHIDGVYCMAKSPTQLSTMYSGSADGEVRIWSLSGQKTLWTARAHKGFVRGICSVPFSENFFTVGEDKIVKMWNQDEKEPLNSYFSRNAFTGIDHHRSRPIFATSSTHIDVWDHSRCVCSAERGIRSGRGDSITVRLERAKARVARYLAGEDIEVGDPIDPDDLEGAGAPPTRRAVRPSAYAPTSPDRDWKDKRIEEHILQGRTENDILNYAYKPPKRKRAPPTASRPAEPDGGRDRWKMEMLRRASVGGIFCVKFTMDSKYVLSGSDDGNIRLWKANASERLGTATNRERNADNYAKSLKERYKHMPEIRRIDRHRKAPKAIKSATTTKRTMQDSEARKTDNLRKHSKPGSVPYEAERKKHILATEK</sequence>
<evidence type="ECO:0000313" key="10">
    <source>
        <dbReference type="EMBL" id="RKO86767.1"/>
    </source>
</evidence>
<dbReference type="Proteomes" id="UP000269721">
    <property type="component" value="Unassembled WGS sequence"/>
</dbReference>
<dbReference type="AlphaFoldDB" id="A0A4V1IQJ4"/>
<dbReference type="PANTHER" id="PTHR22851:SF0">
    <property type="entry name" value="DDB1- AND CUL4-ASSOCIATED FACTOR 13"/>
    <property type="match status" value="1"/>
</dbReference>
<keyword evidence="11" id="KW-1185">Reference proteome</keyword>
<dbReference type="SUPFAM" id="SSF50978">
    <property type="entry name" value="WD40 repeat-like"/>
    <property type="match status" value="1"/>
</dbReference>
<dbReference type="Pfam" id="PF00400">
    <property type="entry name" value="WD40"/>
    <property type="match status" value="3"/>
</dbReference>
<feature type="compositionally biased region" description="Basic and acidic residues" evidence="8">
    <location>
        <begin position="418"/>
        <end position="430"/>
    </location>
</feature>
<dbReference type="InterPro" id="IPR051733">
    <property type="entry name" value="WD_repeat_DCAF13/WDSOF1"/>
</dbReference>
<feature type="repeat" description="WD" evidence="7">
    <location>
        <begin position="306"/>
        <end position="347"/>
    </location>
</feature>
<evidence type="ECO:0000256" key="7">
    <source>
        <dbReference type="PROSITE-ProRule" id="PRU00221"/>
    </source>
</evidence>
<gene>
    <name evidence="10" type="ORF">BDK51DRAFT_20141</name>
</gene>
<evidence type="ECO:0000256" key="8">
    <source>
        <dbReference type="SAM" id="MobiDB-lite"/>
    </source>
</evidence>
<protein>
    <submittedName>
        <fullName evidence="10">Sof1-like domain-containing protein</fullName>
    </submittedName>
</protein>
<keyword evidence="3 7" id="KW-0853">WD repeat</keyword>
<organism evidence="10 11">
    <name type="scientific">Blyttiomyces helicus</name>
    <dbReference type="NCBI Taxonomy" id="388810"/>
    <lineage>
        <taxon>Eukaryota</taxon>
        <taxon>Fungi</taxon>
        <taxon>Fungi incertae sedis</taxon>
        <taxon>Chytridiomycota</taxon>
        <taxon>Chytridiomycota incertae sedis</taxon>
        <taxon>Chytridiomycetes</taxon>
        <taxon>Chytridiomycetes incertae sedis</taxon>
        <taxon>Blyttiomyces</taxon>
    </lineage>
</organism>
<dbReference type="InterPro" id="IPR001680">
    <property type="entry name" value="WD40_rpt"/>
</dbReference>
<evidence type="ECO:0000313" key="11">
    <source>
        <dbReference type="Proteomes" id="UP000269721"/>
    </source>
</evidence>
<feature type="region of interest" description="Disordered" evidence="8">
    <location>
        <begin position="268"/>
        <end position="299"/>
    </location>
</feature>
<dbReference type="Gene3D" id="2.130.10.10">
    <property type="entry name" value="YVTN repeat-like/Quinoprotein amine dehydrogenase"/>
    <property type="match status" value="2"/>
</dbReference>
<feature type="non-terminal residue" evidence="10">
    <location>
        <position position="1"/>
    </location>
</feature>
<dbReference type="Pfam" id="PF04158">
    <property type="entry name" value="Sof1"/>
    <property type="match status" value="1"/>
</dbReference>
<feature type="region of interest" description="Disordered" evidence="8">
    <location>
        <begin position="219"/>
        <end position="255"/>
    </location>
</feature>
<evidence type="ECO:0000256" key="6">
    <source>
        <dbReference type="ARBA" id="ARBA00023274"/>
    </source>
</evidence>
<dbReference type="SMART" id="SM00320">
    <property type="entry name" value="WD40"/>
    <property type="match status" value="4"/>
</dbReference>
<comment type="similarity">
    <text evidence="2">Belongs to the WD repeat DCAF13/WDSOF1 family.</text>
</comment>
<dbReference type="InterPro" id="IPR015943">
    <property type="entry name" value="WD40/YVTN_repeat-like_dom_sf"/>
</dbReference>
<reference evidence="11" key="1">
    <citation type="journal article" date="2018" name="Nat. Microbiol.">
        <title>Leveraging single-cell genomics to expand the fungal tree of life.</title>
        <authorList>
            <person name="Ahrendt S.R."/>
            <person name="Quandt C.A."/>
            <person name="Ciobanu D."/>
            <person name="Clum A."/>
            <person name="Salamov A."/>
            <person name="Andreopoulos B."/>
            <person name="Cheng J.F."/>
            <person name="Woyke T."/>
            <person name="Pelin A."/>
            <person name="Henrissat B."/>
            <person name="Reynolds N.K."/>
            <person name="Benny G.L."/>
            <person name="Smith M.E."/>
            <person name="James T.Y."/>
            <person name="Grigoriev I.V."/>
        </authorList>
    </citation>
    <scope>NUCLEOTIDE SEQUENCE [LARGE SCALE GENOMIC DNA]</scope>
</reference>
<dbReference type="PRINTS" id="PR00320">
    <property type="entry name" value="GPROTEINBRPT"/>
</dbReference>
<comment type="subcellular location">
    <subcellularLocation>
        <location evidence="1">Nucleus</location>
        <location evidence="1">Nucleolus</location>
    </subcellularLocation>
</comment>
<feature type="region of interest" description="Disordered" evidence="8">
    <location>
        <begin position="379"/>
        <end position="430"/>
    </location>
</feature>
<dbReference type="InterPro" id="IPR020472">
    <property type="entry name" value="WD40_PAC1"/>
</dbReference>
<evidence type="ECO:0000256" key="4">
    <source>
        <dbReference type="ARBA" id="ARBA00022737"/>
    </source>
</evidence>
<feature type="domain" description="Sof1-like protein" evidence="9">
    <location>
        <begin position="339"/>
        <end position="425"/>
    </location>
</feature>
<evidence type="ECO:0000256" key="5">
    <source>
        <dbReference type="ARBA" id="ARBA00023242"/>
    </source>
</evidence>
<feature type="compositionally biased region" description="Basic and acidic residues" evidence="8">
    <location>
        <begin position="394"/>
        <end position="407"/>
    </location>
</feature>
<evidence type="ECO:0000256" key="3">
    <source>
        <dbReference type="ARBA" id="ARBA00022574"/>
    </source>
</evidence>
<dbReference type="OrthoDB" id="10249065at2759"/>
<name>A0A4V1IQJ4_9FUNG</name>